<gene>
    <name evidence="3" type="ORF">ARMGADRAFT_86973</name>
</gene>
<keyword evidence="2" id="KW-0472">Membrane</keyword>
<keyword evidence="2" id="KW-1133">Transmembrane helix</keyword>
<dbReference type="InParanoid" id="A0A2H3CAQ3"/>
<name>A0A2H3CAQ3_ARMGA</name>
<evidence type="ECO:0000256" key="2">
    <source>
        <dbReference type="SAM" id="Phobius"/>
    </source>
</evidence>
<keyword evidence="2" id="KW-0812">Transmembrane</keyword>
<dbReference type="EMBL" id="KZ293752">
    <property type="protein sequence ID" value="PBK80129.1"/>
    <property type="molecule type" value="Genomic_DNA"/>
</dbReference>
<sequence>MQIYISCQRLDSRILGGDGSVGTLVVIIILFSLIFFCSVLRHRSRKTYNDDGASDNDCPKGDGVESSTVRRLAPIFILPSCNLKLPRRALSCLWPGSSIVFMAR</sequence>
<feature type="region of interest" description="Disordered" evidence="1">
    <location>
        <begin position="47"/>
        <end position="66"/>
    </location>
</feature>
<evidence type="ECO:0000313" key="3">
    <source>
        <dbReference type="EMBL" id="PBK80129.1"/>
    </source>
</evidence>
<proteinExistence type="predicted"/>
<dbReference type="Proteomes" id="UP000217790">
    <property type="component" value="Unassembled WGS sequence"/>
</dbReference>
<dbReference type="AlphaFoldDB" id="A0A2H3CAQ3"/>
<protein>
    <submittedName>
        <fullName evidence="3">Uncharacterized protein</fullName>
    </submittedName>
</protein>
<reference evidence="4" key="1">
    <citation type="journal article" date="2017" name="Nat. Ecol. Evol.">
        <title>Genome expansion and lineage-specific genetic innovations in the forest pathogenic fungi Armillaria.</title>
        <authorList>
            <person name="Sipos G."/>
            <person name="Prasanna A.N."/>
            <person name="Walter M.C."/>
            <person name="O'Connor E."/>
            <person name="Balint B."/>
            <person name="Krizsan K."/>
            <person name="Kiss B."/>
            <person name="Hess J."/>
            <person name="Varga T."/>
            <person name="Slot J."/>
            <person name="Riley R."/>
            <person name="Boka B."/>
            <person name="Rigling D."/>
            <person name="Barry K."/>
            <person name="Lee J."/>
            <person name="Mihaltcheva S."/>
            <person name="LaButti K."/>
            <person name="Lipzen A."/>
            <person name="Waldron R."/>
            <person name="Moloney N.M."/>
            <person name="Sperisen C."/>
            <person name="Kredics L."/>
            <person name="Vagvoelgyi C."/>
            <person name="Patrignani A."/>
            <person name="Fitzpatrick D."/>
            <person name="Nagy I."/>
            <person name="Doyle S."/>
            <person name="Anderson J.B."/>
            <person name="Grigoriev I.V."/>
            <person name="Gueldener U."/>
            <person name="Muensterkoetter M."/>
            <person name="Nagy L.G."/>
        </authorList>
    </citation>
    <scope>NUCLEOTIDE SEQUENCE [LARGE SCALE GENOMIC DNA]</scope>
    <source>
        <strain evidence="4">Ar21-2</strain>
    </source>
</reference>
<accession>A0A2H3CAQ3</accession>
<evidence type="ECO:0000256" key="1">
    <source>
        <dbReference type="SAM" id="MobiDB-lite"/>
    </source>
</evidence>
<organism evidence="3 4">
    <name type="scientific">Armillaria gallica</name>
    <name type="common">Bulbous honey fungus</name>
    <name type="synonym">Armillaria bulbosa</name>
    <dbReference type="NCBI Taxonomy" id="47427"/>
    <lineage>
        <taxon>Eukaryota</taxon>
        <taxon>Fungi</taxon>
        <taxon>Dikarya</taxon>
        <taxon>Basidiomycota</taxon>
        <taxon>Agaricomycotina</taxon>
        <taxon>Agaricomycetes</taxon>
        <taxon>Agaricomycetidae</taxon>
        <taxon>Agaricales</taxon>
        <taxon>Marasmiineae</taxon>
        <taxon>Physalacriaceae</taxon>
        <taxon>Armillaria</taxon>
    </lineage>
</organism>
<evidence type="ECO:0000313" key="4">
    <source>
        <dbReference type="Proteomes" id="UP000217790"/>
    </source>
</evidence>
<keyword evidence="4" id="KW-1185">Reference proteome</keyword>
<feature type="transmembrane region" description="Helical" evidence="2">
    <location>
        <begin position="20"/>
        <end position="40"/>
    </location>
</feature>